<dbReference type="InterPro" id="IPR012470">
    <property type="entry name" value="Pup1-like"/>
</dbReference>
<evidence type="ECO:0000313" key="3">
    <source>
        <dbReference type="Proteomes" id="UP000189580"/>
    </source>
</evidence>
<sequence>MSEQNPGQPSAELQRAYEANIRLSTQFYNADSQLSGDDRAKLANTFWNQSVWLPLGSIPFLIAGIQGPRIAARMGYLGKGKNAGRGLSVFTGLFGLILGSRISQGVVYNYGQSSLSQSPNAQTAFTILGQYPPQIGLAYYRRTARDASLAMPDPSTIDWRKNPSFPLNLAVHRSELPNASSRTPGRPGRPNEVQTSYPSIQSPKQTDNETSDSSPFDSEDNKENSEAGRGGQMSSWDRIRAANGNASRSDGTNGGGWDAIRRGDRPAPNRVNSDRGTFNDEPRIIPPPVSRIHPESELESQQEFDLEVERERLGQGVADDFSESEKKWQ</sequence>
<evidence type="ECO:0000313" key="2">
    <source>
        <dbReference type="EMBL" id="ANB14722.1"/>
    </source>
</evidence>
<proteinExistence type="predicted"/>
<dbReference type="KEGG" id="slb:AWJ20_2329"/>
<dbReference type="Proteomes" id="UP000189580">
    <property type="component" value="Chromosome b"/>
</dbReference>
<name>A0A167F1Y6_9ASCO</name>
<dbReference type="EMBL" id="CP014503">
    <property type="protein sequence ID" value="ANB14722.1"/>
    <property type="molecule type" value="Genomic_DNA"/>
</dbReference>
<evidence type="ECO:0000256" key="1">
    <source>
        <dbReference type="SAM" id="MobiDB-lite"/>
    </source>
</evidence>
<dbReference type="GeneID" id="30034228"/>
<dbReference type="Pfam" id="PF07954">
    <property type="entry name" value="DUF1689"/>
    <property type="match status" value="1"/>
</dbReference>
<dbReference type="RefSeq" id="XP_018737199.1">
    <property type="nucleotide sequence ID" value="XM_018879266.1"/>
</dbReference>
<protein>
    <submittedName>
        <fullName evidence="2">Uncharacterized protein</fullName>
    </submittedName>
</protein>
<feature type="compositionally biased region" description="Acidic residues" evidence="1">
    <location>
        <begin position="297"/>
        <end position="306"/>
    </location>
</feature>
<organism evidence="2 3">
    <name type="scientific">Sugiyamaella lignohabitans</name>
    <dbReference type="NCBI Taxonomy" id="796027"/>
    <lineage>
        <taxon>Eukaryota</taxon>
        <taxon>Fungi</taxon>
        <taxon>Dikarya</taxon>
        <taxon>Ascomycota</taxon>
        <taxon>Saccharomycotina</taxon>
        <taxon>Dipodascomycetes</taxon>
        <taxon>Dipodascales</taxon>
        <taxon>Trichomonascaceae</taxon>
        <taxon>Sugiyamaella</taxon>
    </lineage>
</organism>
<accession>A0A167F1Y6</accession>
<feature type="region of interest" description="Disordered" evidence="1">
    <location>
        <begin position="175"/>
        <end position="329"/>
    </location>
</feature>
<keyword evidence="3" id="KW-1185">Reference proteome</keyword>
<reference evidence="2 3" key="1">
    <citation type="submission" date="2016-02" db="EMBL/GenBank/DDBJ databases">
        <title>Complete genome sequence and transcriptome regulation of the pentose utilising yeast Sugiyamaella lignohabitans.</title>
        <authorList>
            <person name="Bellasio M."/>
            <person name="Peymann A."/>
            <person name="Valli M."/>
            <person name="Sipitzky M."/>
            <person name="Graf A."/>
            <person name="Sauer M."/>
            <person name="Marx H."/>
            <person name="Mattanovich D."/>
        </authorList>
    </citation>
    <scope>NUCLEOTIDE SEQUENCE [LARGE SCALE GENOMIC DNA]</scope>
    <source>
        <strain evidence="2 3">CBS 10342</strain>
    </source>
</reference>
<gene>
    <name evidence="2" type="ORF">AWJ20_2329</name>
</gene>
<dbReference type="AlphaFoldDB" id="A0A167F1Y6"/>
<dbReference type="OrthoDB" id="4010386at2759"/>
<feature type="compositionally biased region" description="Polar residues" evidence="1">
    <location>
        <begin position="192"/>
        <end position="205"/>
    </location>
</feature>